<dbReference type="Pfam" id="PF07729">
    <property type="entry name" value="FCD"/>
    <property type="match status" value="1"/>
</dbReference>
<dbReference type="SMART" id="SM00895">
    <property type="entry name" value="FCD"/>
    <property type="match status" value="1"/>
</dbReference>
<dbReference type="InterPro" id="IPR000524">
    <property type="entry name" value="Tscrpt_reg_HTH_GntR"/>
</dbReference>
<dbReference type="AlphaFoldDB" id="A0AAJ6B0E8"/>
<keyword evidence="2" id="KW-0238">DNA-binding</keyword>
<dbReference type="Gene3D" id="1.20.120.530">
    <property type="entry name" value="GntR ligand-binding domain-like"/>
    <property type="match status" value="1"/>
</dbReference>
<dbReference type="InterPro" id="IPR011711">
    <property type="entry name" value="GntR_C"/>
</dbReference>
<dbReference type="InterPro" id="IPR036390">
    <property type="entry name" value="WH_DNA-bd_sf"/>
</dbReference>
<name>A0AAJ6B0E8_9HYPH</name>
<dbReference type="PANTHER" id="PTHR43537:SF5">
    <property type="entry name" value="UXU OPERON TRANSCRIPTIONAL REGULATOR"/>
    <property type="match status" value="1"/>
</dbReference>
<sequence length="231" mass="25638">MTFMDSPELLDRSPVAAVAEPSLSEFAYNQILDLMLAGHLPAGAVLQERRLAEMLSISRTPVREALARLEVESLVSRRHGRMLFVADVSVESYISLLDMRRILEVETAARATGKFDPLIANSIAEAIEELVHLPRITPAQHWAVDDLVHSSIADAAGNPMVAASIRDLRRRTHIFNTSRLPHRLLVGAGEHKGLINAVMGDHPELSRRLMAQHLDNVREAIIDFILGRRPS</sequence>
<dbReference type="PROSITE" id="PS50949">
    <property type="entry name" value="HTH_GNTR"/>
    <property type="match status" value="1"/>
</dbReference>
<gene>
    <name evidence="5" type="ORF">P0Y65_14810</name>
</gene>
<evidence type="ECO:0000259" key="4">
    <source>
        <dbReference type="PROSITE" id="PS50949"/>
    </source>
</evidence>
<dbReference type="GO" id="GO:0003700">
    <property type="term" value="F:DNA-binding transcription factor activity"/>
    <property type="evidence" value="ECO:0007669"/>
    <property type="project" value="InterPro"/>
</dbReference>
<dbReference type="SUPFAM" id="SSF48008">
    <property type="entry name" value="GntR ligand-binding domain-like"/>
    <property type="match status" value="1"/>
</dbReference>
<organism evidence="5 6">
    <name type="scientific">Candidatus Devosia phytovorans</name>
    <dbReference type="NCBI Taxonomy" id="3121372"/>
    <lineage>
        <taxon>Bacteria</taxon>
        <taxon>Pseudomonadati</taxon>
        <taxon>Pseudomonadota</taxon>
        <taxon>Alphaproteobacteria</taxon>
        <taxon>Hyphomicrobiales</taxon>
        <taxon>Devosiaceae</taxon>
        <taxon>Devosia</taxon>
    </lineage>
</organism>
<dbReference type="GO" id="GO:0003677">
    <property type="term" value="F:DNA binding"/>
    <property type="evidence" value="ECO:0007669"/>
    <property type="project" value="UniProtKB-KW"/>
</dbReference>
<keyword evidence="3" id="KW-0804">Transcription</keyword>
<evidence type="ECO:0000256" key="2">
    <source>
        <dbReference type="ARBA" id="ARBA00023125"/>
    </source>
</evidence>
<reference evidence="5" key="1">
    <citation type="submission" date="2023-03" db="EMBL/GenBank/DDBJ databases">
        <title>Andean soil-derived lignocellulolytic bacterial consortium as a source of novel taxa and putative plastic-active enzymes.</title>
        <authorList>
            <person name="Diaz-Garcia L."/>
            <person name="Chuvochina M."/>
            <person name="Feuerriegel G."/>
            <person name="Bunk B."/>
            <person name="Sproer C."/>
            <person name="Streit W.R."/>
            <person name="Rodriguez L.M."/>
            <person name="Overmann J."/>
            <person name="Jimenez D.J."/>
        </authorList>
    </citation>
    <scope>NUCLEOTIDE SEQUENCE</scope>
    <source>
        <strain evidence="5">MAG 4196</strain>
    </source>
</reference>
<evidence type="ECO:0000313" key="5">
    <source>
        <dbReference type="EMBL" id="WEK03458.1"/>
    </source>
</evidence>
<accession>A0AAJ6B0E8</accession>
<evidence type="ECO:0000256" key="1">
    <source>
        <dbReference type="ARBA" id="ARBA00023015"/>
    </source>
</evidence>
<dbReference type="PRINTS" id="PR00035">
    <property type="entry name" value="HTHGNTR"/>
</dbReference>
<dbReference type="InterPro" id="IPR008920">
    <property type="entry name" value="TF_FadR/GntR_C"/>
</dbReference>
<proteinExistence type="predicted"/>
<dbReference type="EMBL" id="CP119312">
    <property type="protein sequence ID" value="WEK03458.1"/>
    <property type="molecule type" value="Genomic_DNA"/>
</dbReference>
<dbReference type="SUPFAM" id="SSF46785">
    <property type="entry name" value="Winged helix' DNA-binding domain"/>
    <property type="match status" value="1"/>
</dbReference>
<dbReference type="PANTHER" id="PTHR43537">
    <property type="entry name" value="TRANSCRIPTIONAL REGULATOR, GNTR FAMILY"/>
    <property type="match status" value="1"/>
</dbReference>
<evidence type="ECO:0000256" key="3">
    <source>
        <dbReference type="ARBA" id="ARBA00023163"/>
    </source>
</evidence>
<keyword evidence="1" id="KW-0805">Transcription regulation</keyword>
<dbReference type="Proteomes" id="UP001217476">
    <property type="component" value="Chromosome"/>
</dbReference>
<dbReference type="Gene3D" id="1.10.10.10">
    <property type="entry name" value="Winged helix-like DNA-binding domain superfamily/Winged helix DNA-binding domain"/>
    <property type="match status" value="1"/>
</dbReference>
<dbReference type="InterPro" id="IPR036388">
    <property type="entry name" value="WH-like_DNA-bd_sf"/>
</dbReference>
<dbReference type="SMART" id="SM00345">
    <property type="entry name" value="HTH_GNTR"/>
    <property type="match status" value="1"/>
</dbReference>
<dbReference type="Pfam" id="PF00392">
    <property type="entry name" value="GntR"/>
    <property type="match status" value="1"/>
</dbReference>
<feature type="domain" description="HTH gntR-type" evidence="4">
    <location>
        <begin position="21"/>
        <end position="88"/>
    </location>
</feature>
<protein>
    <submittedName>
        <fullName evidence="5">GntR family transcriptional regulator</fullName>
    </submittedName>
</protein>
<dbReference type="CDD" id="cd07377">
    <property type="entry name" value="WHTH_GntR"/>
    <property type="match status" value="1"/>
</dbReference>
<evidence type="ECO:0000313" key="6">
    <source>
        <dbReference type="Proteomes" id="UP001217476"/>
    </source>
</evidence>